<proteinExistence type="inferred from homology"/>
<keyword evidence="1" id="KW-0812">Transmembrane</keyword>
<dbReference type="GO" id="GO:0022857">
    <property type="term" value="F:transmembrane transporter activity"/>
    <property type="evidence" value="ECO:0007669"/>
    <property type="project" value="UniProtKB-UniRule"/>
</dbReference>
<feature type="transmembrane region" description="Helical" evidence="1">
    <location>
        <begin position="132"/>
        <end position="154"/>
    </location>
</feature>
<feature type="transmembrane region" description="Helical" evidence="1">
    <location>
        <begin position="33"/>
        <end position="49"/>
    </location>
</feature>
<comment type="similarity">
    <text evidence="1">Belongs to the vitamin uptake transporter (VUT/ECF) (TC 2.A.88) family. Q precursor transporter subfamily.</text>
</comment>
<dbReference type="AlphaFoldDB" id="A0A9D9D740"/>
<dbReference type="InterPro" id="IPR003744">
    <property type="entry name" value="YhhQ"/>
</dbReference>
<keyword evidence="1" id="KW-0472">Membrane</keyword>
<evidence type="ECO:0000256" key="1">
    <source>
        <dbReference type="HAMAP-Rule" id="MF_02088"/>
    </source>
</evidence>
<evidence type="ECO:0000313" key="2">
    <source>
        <dbReference type="EMBL" id="MBO8414589.1"/>
    </source>
</evidence>
<dbReference type="PANTHER" id="PTHR34300:SF2">
    <property type="entry name" value="QUEUOSINE PRECURSOR TRANSPORTER-RELATED"/>
    <property type="match status" value="1"/>
</dbReference>
<comment type="function">
    <text evidence="1">Involved in the import of queuosine (Q) precursors, required for Q precursor salvage.</text>
</comment>
<dbReference type="EMBL" id="JADING010000112">
    <property type="protein sequence ID" value="MBO8414589.1"/>
    <property type="molecule type" value="Genomic_DNA"/>
</dbReference>
<sequence length="241" mass="26841">MPDIVFNALLFFLSIALFLTLLILVYKLLGKSGIYAYIAFATILANIAACKSIELFSLTTTAGSVLYASTFLCTDILSEKYGKKEAQRGVILGIVTNVLWIIGTQVILMFIPSSSDTFQGSLNIVFGMVPRVTIASLAGFIVSQTVDVVIYHAIWRKTGNNKTKLWLRNNVATLIAQAFDTGIFVTISFIFVYDWPTFFSILGTTYLFKAIVALCDTPFCYWARSLNTISKEDQKLERKEN</sequence>
<keyword evidence="1" id="KW-0813">Transport</keyword>
<keyword evidence="1" id="KW-1133">Transmembrane helix</keyword>
<feature type="transmembrane region" description="Helical" evidence="1">
    <location>
        <begin position="55"/>
        <end position="77"/>
    </location>
</feature>
<dbReference type="HAMAP" id="MF_02088">
    <property type="entry name" value="Q_prec_transport"/>
    <property type="match status" value="1"/>
</dbReference>
<comment type="caution">
    <text evidence="2">The sequence shown here is derived from an EMBL/GenBank/DDBJ whole genome shotgun (WGS) entry which is preliminary data.</text>
</comment>
<dbReference type="Pfam" id="PF02592">
    <property type="entry name" value="Vut_1"/>
    <property type="match status" value="1"/>
</dbReference>
<organism evidence="2 3">
    <name type="scientific">Candidatus Scatoplasma merdavium</name>
    <dbReference type="NCBI Taxonomy" id="2840932"/>
    <lineage>
        <taxon>Bacteria</taxon>
        <taxon>Bacillati</taxon>
        <taxon>Bacillota</taxon>
        <taxon>Bacilli</taxon>
        <taxon>Bacillales</taxon>
        <taxon>Candidatus Scatoplasma</taxon>
    </lineage>
</organism>
<dbReference type="NCBIfam" id="TIGR00697">
    <property type="entry name" value="queuosine precursor transporter"/>
    <property type="match status" value="1"/>
</dbReference>
<comment type="subcellular location">
    <subcellularLocation>
        <location evidence="1">Cell membrane</location>
        <topology evidence="1">Multi-pass membrane protein</topology>
    </subcellularLocation>
</comment>
<reference evidence="2" key="1">
    <citation type="submission" date="2020-10" db="EMBL/GenBank/DDBJ databases">
        <authorList>
            <person name="Gilroy R."/>
        </authorList>
    </citation>
    <scope>NUCLEOTIDE SEQUENCE</scope>
    <source>
        <strain evidence="2">1748</strain>
    </source>
</reference>
<dbReference type="Proteomes" id="UP000823629">
    <property type="component" value="Unassembled WGS sequence"/>
</dbReference>
<accession>A0A9D9D740</accession>
<evidence type="ECO:0000313" key="3">
    <source>
        <dbReference type="Proteomes" id="UP000823629"/>
    </source>
</evidence>
<protein>
    <recommendedName>
        <fullName evidence="1">Probable queuosine precursor transporter</fullName>
        <shortName evidence="1">Q precursor transporter</shortName>
    </recommendedName>
</protein>
<dbReference type="GO" id="GO:0005886">
    <property type="term" value="C:plasma membrane"/>
    <property type="evidence" value="ECO:0007669"/>
    <property type="project" value="UniProtKB-SubCell"/>
</dbReference>
<feature type="transmembrane region" description="Helical" evidence="1">
    <location>
        <begin position="199"/>
        <end position="222"/>
    </location>
</feature>
<gene>
    <name evidence="2" type="ORF">IAC78_03885</name>
</gene>
<name>A0A9D9D740_9BACL</name>
<dbReference type="PANTHER" id="PTHR34300">
    <property type="entry name" value="QUEUOSINE PRECURSOR TRANSPORTER-RELATED"/>
    <property type="match status" value="1"/>
</dbReference>
<reference evidence="2" key="2">
    <citation type="journal article" date="2021" name="PeerJ">
        <title>Extensive microbial diversity within the chicken gut microbiome revealed by metagenomics and culture.</title>
        <authorList>
            <person name="Gilroy R."/>
            <person name="Ravi A."/>
            <person name="Getino M."/>
            <person name="Pursley I."/>
            <person name="Horton D.L."/>
            <person name="Alikhan N.F."/>
            <person name="Baker D."/>
            <person name="Gharbi K."/>
            <person name="Hall N."/>
            <person name="Watson M."/>
            <person name="Adriaenssens E.M."/>
            <person name="Foster-Nyarko E."/>
            <person name="Jarju S."/>
            <person name="Secka A."/>
            <person name="Antonio M."/>
            <person name="Oren A."/>
            <person name="Chaudhuri R.R."/>
            <person name="La Ragione R."/>
            <person name="Hildebrand F."/>
            <person name="Pallen M.J."/>
        </authorList>
    </citation>
    <scope>NUCLEOTIDE SEQUENCE</scope>
    <source>
        <strain evidence="2">1748</strain>
    </source>
</reference>
<feature type="transmembrane region" description="Helical" evidence="1">
    <location>
        <begin position="174"/>
        <end position="193"/>
    </location>
</feature>
<feature type="transmembrane region" description="Helical" evidence="1">
    <location>
        <begin position="6"/>
        <end position="26"/>
    </location>
</feature>
<keyword evidence="1" id="KW-1003">Cell membrane</keyword>
<feature type="transmembrane region" description="Helical" evidence="1">
    <location>
        <begin position="89"/>
        <end position="112"/>
    </location>
</feature>